<feature type="compositionally biased region" description="Basic and acidic residues" evidence="1">
    <location>
        <begin position="739"/>
        <end position="751"/>
    </location>
</feature>
<dbReference type="NCBIfam" id="NF045890">
    <property type="entry name" value="conj_pls20_p028"/>
    <property type="match status" value="1"/>
</dbReference>
<feature type="compositionally biased region" description="Polar residues" evidence="1">
    <location>
        <begin position="550"/>
        <end position="564"/>
    </location>
</feature>
<reference evidence="4 5" key="1">
    <citation type="submission" date="2018-03" db="EMBL/GenBank/DDBJ databases">
        <title>Draft Genome Sequences of six Lactobacillus pentosus Strains Isolated from Brines of Traditionally Fermented Spanish-Style Green Table Olives.</title>
        <authorList>
            <person name="Calero-Delgado B."/>
            <person name="Martin-Platero A.M."/>
            <person name="Perez-Pulido A.J."/>
            <person name="Benitez-Cabello A."/>
            <person name="Casimiro-Soriguer C.S."/>
            <person name="Martinez-Bueno M."/>
            <person name="Arroyo-Lopez F.N."/>
            <person name="Rodriguez-Gomez F."/>
            <person name="Bautista-Gallego J."/>
            <person name="Garrido-Fernandez A."/>
            <person name="Jimenez-Diaz R."/>
        </authorList>
    </citation>
    <scope>NUCLEOTIDE SEQUENCE [LARGE SCALE GENOMIC DNA]</scope>
    <source>
        <strain evidence="4 5">IG2</strain>
    </source>
</reference>
<feature type="transmembrane region" description="Helical" evidence="2">
    <location>
        <begin position="357"/>
        <end position="380"/>
    </location>
</feature>
<dbReference type="EMBL" id="PVOB01000073">
    <property type="protein sequence ID" value="PRO95240.1"/>
    <property type="molecule type" value="Genomic_DNA"/>
</dbReference>
<evidence type="ECO:0000313" key="5">
    <source>
        <dbReference type="Proteomes" id="UP000238378"/>
    </source>
</evidence>
<feature type="compositionally biased region" description="Acidic residues" evidence="1">
    <location>
        <begin position="782"/>
        <end position="794"/>
    </location>
</feature>
<feature type="transmembrane region" description="Helical" evidence="2">
    <location>
        <begin position="299"/>
        <end position="320"/>
    </location>
</feature>
<sequence length="880" mass="93319">MTTFFQWLVVLASGYQVPEALLNNNQLGDKILNWGGSSLGEQGDGVVKFYLSWHAVLHTDILAVQKIIGTVNGWILLGLYHTAQALESVFMAVLKLFGFFSNFNVGEMGTLYKTIVLLGFALLTIGLGYLLVENIFRAKTKLHEVITNLVVVIAILVMLPFGTNLFSQFVTAGAQDIVGNNGSGVTSIAVQPVQNNIVDSVALAKKGFDVNPAKLDGQMAKYNGINADNIGYLDLSEVIASDNLKTNAIPKGVDNVFKHRVKMGAETNQYTVEDATLPSKQSQLTKAFESVYPRYTGHFVIADLQLLLLACMFGLIAFRVGKSWFEILMLNASAPLMGFQDLRTNQRLKEVMQAIQGSFIGIFAEMIGLRLFLIALDYLGSADNPGVAFLKQYPNSALPIGFFLVLMYLSCFVAFMSGVSLIERWTGVPQSKNGTALGALMGLGLGLTAAGKGVKAGAKGVKAGVKGISMAREGMKGSYQKMVDGLTGEASALPDPTKATQANDQQQTNPTTGQPTMDRADQGDQPKSNQQPTEETETSAEAGKSVKADPSSQADPDSTKTATGDGSGKEVPPMPDPTVKPDQEPDKDSDEKLPDPTAGVTTDKNINQKPAKAIGANANGNLPDPTTEEAPTDEAGTATAKETGASPEGTLPDPTAGVTTDKGTNQGPAKATDTNVNGTLPDPTTEEAPTDKAGTATAKETEASLEGTIPNPTVEGTVPSNDDQQFDQGVPTVGAEVNSADRPEGLTREDGASEPMSRPAHGDQANKGVILEGVISDYEEDEREVFECPVDDQPEWPVDRQPGSVNDAAPVDRTTTQPQSSHEVKSASGRQPVMASGPKRSAGKTLTKAGTVLTTVAREQGGDKQSMVNLPEIKIDDSIY</sequence>
<dbReference type="InterPro" id="IPR058521">
    <property type="entry name" value="DUF8208"/>
</dbReference>
<evidence type="ECO:0000313" key="4">
    <source>
        <dbReference type="EMBL" id="PRO95240.1"/>
    </source>
</evidence>
<gene>
    <name evidence="4" type="ORF">C6Y08_05685</name>
</gene>
<feature type="compositionally biased region" description="Polar residues" evidence="1">
    <location>
        <begin position="718"/>
        <end position="727"/>
    </location>
</feature>
<evidence type="ECO:0000256" key="2">
    <source>
        <dbReference type="SAM" id="Phobius"/>
    </source>
</evidence>
<feature type="region of interest" description="Disordered" evidence="1">
    <location>
        <begin position="782"/>
        <end position="849"/>
    </location>
</feature>
<evidence type="ECO:0000256" key="1">
    <source>
        <dbReference type="SAM" id="MobiDB-lite"/>
    </source>
</evidence>
<dbReference type="Proteomes" id="UP000238378">
    <property type="component" value="Unassembled WGS sequence"/>
</dbReference>
<feature type="compositionally biased region" description="Basic and acidic residues" evidence="1">
    <location>
        <begin position="579"/>
        <end position="594"/>
    </location>
</feature>
<organism evidence="4 5">
    <name type="scientific">Lactiplantibacillus pentosus</name>
    <name type="common">Lactobacillus pentosus</name>
    <dbReference type="NCBI Taxonomy" id="1589"/>
    <lineage>
        <taxon>Bacteria</taxon>
        <taxon>Bacillati</taxon>
        <taxon>Bacillota</taxon>
        <taxon>Bacilli</taxon>
        <taxon>Lactobacillales</taxon>
        <taxon>Lactobacillaceae</taxon>
        <taxon>Lactiplantibacillus</taxon>
    </lineage>
</organism>
<proteinExistence type="predicted"/>
<feature type="transmembrane region" description="Helical" evidence="2">
    <location>
        <begin position="400"/>
        <end position="422"/>
    </location>
</feature>
<feature type="compositionally biased region" description="Low complexity" evidence="1">
    <location>
        <begin position="633"/>
        <end position="645"/>
    </location>
</feature>
<evidence type="ECO:0000259" key="3">
    <source>
        <dbReference type="Pfam" id="PF26635"/>
    </source>
</evidence>
<keyword evidence="2" id="KW-1133">Transmembrane helix</keyword>
<keyword evidence="2" id="KW-0812">Transmembrane</keyword>
<accession>A0ABX5D159</accession>
<feature type="region of interest" description="Disordered" evidence="1">
    <location>
        <begin position="488"/>
        <end position="768"/>
    </location>
</feature>
<dbReference type="RefSeq" id="WP_105961100.1">
    <property type="nucleotide sequence ID" value="NZ_PVOB01000073.1"/>
</dbReference>
<protein>
    <recommendedName>
        <fullName evidence="3">DUF8208 domain-containing protein</fullName>
    </recommendedName>
</protein>
<name>A0ABX5D159_LACPE</name>
<feature type="transmembrane region" description="Helical" evidence="2">
    <location>
        <begin position="111"/>
        <end position="132"/>
    </location>
</feature>
<feature type="compositionally biased region" description="Low complexity" evidence="1">
    <location>
        <begin position="505"/>
        <end position="516"/>
    </location>
</feature>
<comment type="caution">
    <text evidence="4">The sequence shown here is derived from an EMBL/GenBank/DDBJ whole genome shotgun (WGS) entry which is preliminary data.</text>
</comment>
<dbReference type="InterPro" id="IPR058066">
    <property type="entry name" value="pXO2-14_N"/>
</dbReference>
<feature type="compositionally biased region" description="Polar residues" evidence="1">
    <location>
        <begin position="657"/>
        <end position="678"/>
    </location>
</feature>
<dbReference type="Pfam" id="PF26635">
    <property type="entry name" value="DUF8208"/>
    <property type="match status" value="1"/>
</dbReference>
<feature type="compositionally biased region" description="Polar residues" evidence="1">
    <location>
        <begin position="599"/>
        <end position="608"/>
    </location>
</feature>
<feature type="domain" description="DUF8208" evidence="3">
    <location>
        <begin position="64"/>
        <end position="386"/>
    </location>
</feature>
<keyword evidence="5" id="KW-1185">Reference proteome</keyword>
<feature type="transmembrane region" description="Helical" evidence="2">
    <location>
        <begin position="144"/>
        <end position="162"/>
    </location>
</feature>
<keyword evidence="2" id="KW-0472">Membrane</keyword>